<accession>A0A9Y2BA14</accession>
<protein>
    <submittedName>
        <fullName evidence="1">Uncharacterized protein</fullName>
    </submittedName>
</protein>
<keyword evidence="2" id="KW-1185">Reference proteome</keyword>
<name>A0A9Y2BA14_9SPHN</name>
<evidence type="ECO:0000313" key="2">
    <source>
        <dbReference type="Proteomes" id="UP001231445"/>
    </source>
</evidence>
<organism evidence="1 2">
    <name type="scientific">Altererythrobacter rubellus</name>
    <dbReference type="NCBI Taxonomy" id="2173831"/>
    <lineage>
        <taxon>Bacteria</taxon>
        <taxon>Pseudomonadati</taxon>
        <taxon>Pseudomonadota</taxon>
        <taxon>Alphaproteobacteria</taxon>
        <taxon>Sphingomonadales</taxon>
        <taxon>Erythrobacteraceae</taxon>
        <taxon>Altererythrobacter</taxon>
    </lineage>
</organism>
<evidence type="ECO:0000313" key="1">
    <source>
        <dbReference type="EMBL" id="WIW96721.1"/>
    </source>
</evidence>
<dbReference type="EMBL" id="CP127221">
    <property type="protein sequence ID" value="WIW96721.1"/>
    <property type="molecule type" value="Genomic_DNA"/>
</dbReference>
<dbReference type="Proteomes" id="UP001231445">
    <property type="component" value="Chromosome"/>
</dbReference>
<reference evidence="1 2" key="1">
    <citation type="submission" date="2023-06" db="EMBL/GenBank/DDBJ databases">
        <title>Altererythrobacter rubellus NBRC 112769 genome.</title>
        <authorList>
            <person name="Zhang K."/>
        </authorList>
    </citation>
    <scope>NUCLEOTIDE SEQUENCE [LARGE SCALE GENOMIC DNA]</scope>
    <source>
        <strain evidence="1 2">NBRC 112769</strain>
    </source>
</reference>
<gene>
    <name evidence="1" type="ORF">QQX03_06160</name>
</gene>
<dbReference type="RefSeq" id="WP_285977024.1">
    <property type="nucleotide sequence ID" value="NZ_CP127221.1"/>
</dbReference>
<proteinExistence type="predicted"/>
<dbReference type="KEGG" id="arue:QQX03_06160"/>
<sequence>MIGIVGNCRQNNISGSDRPLSLASLTSATITDSVAAAASLISKANMGRWAGASLVTLPL</sequence>
<dbReference type="AlphaFoldDB" id="A0A9Y2BA14"/>